<dbReference type="PANTHER" id="PTHR43736">
    <property type="entry name" value="ADP-RIBOSE PYROPHOSPHATASE"/>
    <property type="match status" value="1"/>
</dbReference>
<dbReference type="EMBL" id="UOGB01000091">
    <property type="protein sequence ID" value="VAX17805.1"/>
    <property type="molecule type" value="Genomic_DNA"/>
</dbReference>
<dbReference type="InterPro" id="IPR000086">
    <property type="entry name" value="NUDIX_hydrolase_dom"/>
</dbReference>
<dbReference type="PROSITE" id="PS51462">
    <property type="entry name" value="NUDIX"/>
    <property type="match status" value="1"/>
</dbReference>
<dbReference type="InterPro" id="IPR015797">
    <property type="entry name" value="NUDIX_hydrolase-like_dom_sf"/>
</dbReference>
<dbReference type="AlphaFoldDB" id="A0A3B1CGB8"/>
<reference evidence="3" key="1">
    <citation type="submission" date="2018-06" db="EMBL/GenBank/DDBJ databases">
        <authorList>
            <person name="Zhirakovskaya E."/>
        </authorList>
    </citation>
    <scope>NUCLEOTIDE SEQUENCE</scope>
</reference>
<protein>
    <submittedName>
        <fullName evidence="3">ADP-ribose pyrophosphatase</fullName>
        <ecNumber evidence="3">3.6.1.13</ecNumber>
    </submittedName>
</protein>
<name>A0A3B1CGB8_9ZZZZ</name>
<dbReference type="CDD" id="cd18873">
    <property type="entry name" value="NUDIX_NadM_like"/>
    <property type="match status" value="1"/>
</dbReference>
<dbReference type="Pfam" id="PF00293">
    <property type="entry name" value="NUDIX"/>
    <property type="match status" value="1"/>
</dbReference>
<evidence type="ECO:0000259" key="2">
    <source>
        <dbReference type="PROSITE" id="PS51462"/>
    </source>
</evidence>
<dbReference type="PANTHER" id="PTHR43736:SF1">
    <property type="entry name" value="DIHYDRONEOPTERIN TRIPHOSPHATE DIPHOSPHATASE"/>
    <property type="match status" value="1"/>
</dbReference>
<dbReference type="InterPro" id="IPR020476">
    <property type="entry name" value="Nudix_hydrolase"/>
</dbReference>
<dbReference type="SUPFAM" id="SSF55811">
    <property type="entry name" value="Nudix"/>
    <property type="match status" value="1"/>
</dbReference>
<dbReference type="EC" id="3.6.1.13" evidence="3"/>
<organism evidence="3">
    <name type="scientific">hydrothermal vent metagenome</name>
    <dbReference type="NCBI Taxonomy" id="652676"/>
    <lineage>
        <taxon>unclassified sequences</taxon>
        <taxon>metagenomes</taxon>
        <taxon>ecological metagenomes</taxon>
    </lineage>
</organism>
<feature type="domain" description="Nudix hydrolase" evidence="2">
    <location>
        <begin position="37"/>
        <end position="162"/>
    </location>
</feature>
<dbReference type="PROSITE" id="PS00893">
    <property type="entry name" value="NUDIX_BOX"/>
    <property type="match status" value="1"/>
</dbReference>
<dbReference type="Gene3D" id="3.90.79.10">
    <property type="entry name" value="Nucleoside Triphosphate Pyrophosphohydrolase"/>
    <property type="match status" value="1"/>
</dbReference>
<dbReference type="InterPro" id="IPR020084">
    <property type="entry name" value="NUDIX_hydrolase_CS"/>
</dbReference>
<sequence length="168" mass="18422">MRTTSFYPLCARLYKTIRVKKLTVCPSCGAEVAEWKNPKLTVDIIIEVGDKIVLIERANEPFGFALPGGFVDYGESLENAAVREAKEETGLDVKLKRQLGAYSDPKRDPRQHNVSVVFLAAADGAPIGADDAKCAALFSKDDIPALAFDHDKILADYYAGRENQPCES</sequence>
<dbReference type="PRINTS" id="PR00502">
    <property type="entry name" value="NUDIXFAMILY"/>
</dbReference>
<keyword evidence="1 3" id="KW-0378">Hydrolase</keyword>
<gene>
    <name evidence="3" type="ORF">MNBD_NITROSPINAE03-257</name>
</gene>
<evidence type="ECO:0000256" key="1">
    <source>
        <dbReference type="ARBA" id="ARBA00022801"/>
    </source>
</evidence>
<proteinExistence type="predicted"/>
<dbReference type="GO" id="GO:0047631">
    <property type="term" value="F:ADP-ribose diphosphatase activity"/>
    <property type="evidence" value="ECO:0007669"/>
    <property type="project" value="UniProtKB-EC"/>
</dbReference>
<accession>A0A3B1CGB8</accession>
<evidence type="ECO:0000313" key="3">
    <source>
        <dbReference type="EMBL" id="VAX17805.1"/>
    </source>
</evidence>